<dbReference type="AlphaFoldDB" id="A0A4U6QM77"/>
<reference evidence="1 2" key="1">
    <citation type="submission" date="2019-05" db="EMBL/GenBank/DDBJ databases">
        <title>Nakamurella sp. N5BH11, whole genome shotgun sequence.</title>
        <authorList>
            <person name="Tuo L."/>
        </authorList>
    </citation>
    <scope>NUCLEOTIDE SEQUENCE [LARGE SCALE GENOMIC DNA]</scope>
    <source>
        <strain evidence="1 2">N5BH11</strain>
    </source>
</reference>
<dbReference type="OrthoDB" id="63519at2"/>
<accession>A0A4U6QM77</accession>
<dbReference type="SUPFAM" id="SSF53474">
    <property type="entry name" value="alpha/beta-Hydrolases"/>
    <property type="match status" value="1"/>
</dbReference>
<keyword evidence="1" id="KW-0378">Hydrolase</keyword>
<dbReference type="Gene3D" id="3.40.50.1820">
    <property type="entry name" value="alpha/beta hydrolase"/>
    <property type="match status" value="1"/>
</dbReference>
<evidence type="ECO:0000313" key="1">
    <source>
        <dbReference type="EMBL" id="TKV61757.1"/>
    </source>
</evidence>
<keyword evidence="2" id="KW-1185">Reference proteome</keyword>
<name>A0A4U6QM77_9ACTN</name>
<dbReference type="InterPro" id="IPR050228">
    <property type="entry name" value="Carboxylesterase_BioH"/>
</dbReference>
<dbReference type="PANTHER" id="PTHR43194:SF2">
    <property type="entry name" value="PEROXISOMAL MEMBRANE PROTEIN LPX1"/>
    <property type="match status" value="1"/>
</dbReference>
<dbReference type="EMBL" id="SZZH01000001">
    <property type="protein sequence ID" value="TKV61757.1"/>
    <property type="molecule type" value="Genomic_DNA"/>
</dbReference>
<dbReference type="RefSeq" id="WP_137449062.1">
    <property type="nucleotide sequence ID" value="NZ_SZZH01000001.1"/>
</dbReference>
<protein>
    <submittedName>
        <fullName evidence="1">Alpha/beta hydrolase</fullName>
    </submittedName>
</protein>
<dbReference type="GO" id="GO:0016787">
    <property type="term" value="F:hydrolase activity"/>
    <property type="evidence" value="ECO:0007669"/>
    <property type="project" value="UniProtKB-KW"/>
</dbReference>
<sequence>METDRFGDPLRALSGLTGHYSAIHDIRVGEIGGRDGRGRLVRIYSNGTGAPVLAVPDLGSSAAAWLGLTEPLCAAGRQLVSVDLPGSAHCDPLDAPGGDAHAEHLAAVTEQLLGGDRSARSGETGCDIVGVGFGAYVVLTLATRRPDLVHRAVVIDPLLPPPSADAPRPRLSLGMMLDGAVTTVRRGRPLANLAGLGRARATLGALADPDPAWWTALSAVTAPVLVVASGPSHADGATGADALAARIPGARRADLPPGVGGPHRDPERLADLVVPFLRG</sequence>
<dbReference type="PANTHER" id="PTHR43194">
    <property type="entry name" value="HYDROLASE ALPHA/BETA FOLD FAMILY"/>
    <property type="match status" value="1"/>
</dbReference>
<proteinExistence type="predicted"/>
<gene>
    <name evidence="1" type="ORF">FDO65_09480</name>
</gene>
<evidence type="ECO:0000313" key="2">
    <source>
        <dbReference type="Proteomes" id="UP000306985"/>
    </source>
</evidence>
<dbReference type="Proteomes" id="UP000306985">
    <property type="component" value="Unassembled WGS sequence"/>
</dbReference>
<organism evidence="1 2">
    <name type="scientific">Nakamurella flava</name>
    <dbReference type="NCBI Taxonomy" id="2576308"/>
    <lineage>
        <taxon>Bacteria</taxon>
        <taxon>Bacillati</taxon>
        <taxon>Actinomycetota</taxon>
        <taxon>Actinomycetes</taxon>
        <taxon>Nakamurellales</taxon>
        <taxon>Nakamurellaceae</taxon>
        <taxon>Nakamurella</taxon>
    </lineage>
</organism>
<dbReference type="InterPro" id="IPR029058">
    <property type="entry name" value="AB_hydrolase_fold"/>
</dbReference>
<comment type="caution">
    <text evidence="1">The sequence shown here is derived from an EMBL/GenBank/DDBJ whole genome shotgun (WGS) entry which is preliminary data.</text>
</comment>